<feature type="domain" description="NAD-dependent epimerase/dehydratase" evidence="2">
    <location>
        <begin position="3"/>
        <end position="223"/>
    </location>
</feature>
<evidence type="ECO:0000259" key="2">
    <source>
        <dbReference type="Pfam" id="PF01370"/>
    </source>
</evidence>
<dbReference type="PANTHER" id="PTHR11092:SF0">
    <property type="entry name" value="EPIMERASE FAMILY PROTEIN SDR39U1"/>
    <property type="match status" value="1"/>
</dbReference>
<dbReference type="AlphaFoldDB" id="A0A6M1SYB3"/>
<comment type="similarity">
    <text evidence="1">Belongs to the NAD(P)-dependent epimerase/dehydratase family. SDR39U1 subfamily.</text>
</comment>
<dbReference type="Gene3D" id="3.40.50.720">
    <property type="entry name" value="NAD(P)-binding Rossmann-like Domain"/>
    <property type="match status" value="1"/>
</dbReference>
<protein>
    <submittedName>
        <fullName evidence="4">TIGR01777 family protein</fullName>
    </submittedName>
</protein>
<dbReference type="InterPro" id="IPR013549">
    <property type="entry name" value="DUF1731"/>
</dbReference>
<feature type="domain" description="DUF1731" evidence="3">
    <location>
        <begin position="251"/>
        <end position="297"/>
    </location>
</feature>
<dbReference type="Pfam" id="PF01370">
    <property type="entry name" value="Epimerase"/>
    <property type="match status" value="1"/>
</dbReference>
<accession>A0A6M1SYB3</accession>
<evidence type="ECO:0000313" key="5">
    <source>
        <dbReference type="Proteomes" id="UP000473278"/>
    </source>
</evidence>
<organism evidence="4 5">
    <name type="scientific">Halalkalibaculum roseum</name>
    <dbReference type="NCBI Taxonomy" id="2709311"/>
    <lineage>
        <taxon>Bacteria</taxon>
        <taxon>Pseudomonadati</taxon>
        <taxon>Balneolota</taxon>
        <taxon>Balneolia</taxon>
        <taxon>Balneolales</taxon>
        <taxon>Balneolaceae</taxon>
        <taxon>Halalkalibaculum</taxon>
    </lineage>
</organism>
<evidence type="ECO:0000313" key="4">
    <source>
        <dbReference type="EMBL" id="NGP78082.1"/>
    </source>
</evidence>
<dbReference type="InterPro" id="IPR036291">
    <property type="entry name" value="NAD(P)-bd_dom_sf"/>
</dbReference>
<dbReference type="Proteomes" id="UP000473278">
    <property type="component" value="Unassembled WGS sequence"/>
</dbReference>
<dbReference type="InterPro" id="IPR001509">
    <property type="entry name" value="Epimerase_deHydtase"/>
</dbReference>
<reference evidence="4 5" key="1">
    <citation type="submission" date="2020-02" db="EMBL/GenBank/DDBJ databases">
        <title>Balneolaceae bacterium YR4-1, complete genome.</title>
        <authorList>
            <person name="Li Y."/>
            <person name="Wu S."/>
        </authorList>
    </citation>
    <scope>NUCLEOTIDE SEQUENCE [LARGE SCALE GENOMIC DNA]</scope>
    <source>
        <strain evidence="4 5">YR4-1</strain>
    </source>
</reference>
<gene>
    <name evidence="4" type="ORF">G3570_15645</name>
</gene>
<dbReference type="EMBL" id="JAALLT010000005">
    <property type="protein sequence ID" value="NGP78082.1"/>
    <property type="molecule type" value="Genomic_DNA"/>
</dbReference>
<sequence>MNILITGGTGFIGSELRDMLLQEGHYLTIITRSPKKYEDEKAKNQKFISWDDDLSEAMENSDAVINLAGASIFGQRWTEEVKRKILDSRVKTTRKLVQAAGDAENPPELMISASAVGYYGDRGDDVLTESEPAGNSFLSNVCLEWEAAAQEIEDHGVRLAIPRIGIVLETGGGALQQMLPPFKLGVGGPVGSGDQYFPWIHMYDLCRGLKHPLENEAFEGAYNLSAPNPVTMNEFADKLGEVLNRPTFFRVPEFALNLVLGEAADPILESLRVQPKKLQQAGFEFKFQYVKEALADIL</sequence>
<comment type="caution">
    <text evidence="4">The sequence shown here is derived from an EMBL/GenBank/DDBJ whole genome shotgun (WGS) entry which is preliminary data.</text>
</comment>
<dbReference type="InterPro" id="IPR010099">
    <property type="entry name" value="SDR39U1"/>
</dbReference>
<name>A0A6M1SYB3_9BACT</name>
<dbReference type="NCBIfam" id="TIGR01777">
    <property type="entry name" value="yfcH"/>
    <property type="match status" value="1"/>
</dbReference>
<dbReference type="Pfam" id="PF08338">
    <property type="entry name" value="DUF1731"/>
    <property type="match status" value="1"/>
</dbReference>
<dbReference type="RefSeq" id="WP_165143815.1">
    <property type="nucleotide sequence ID" value="NZ_JAALLT010000005.1"/>
</dbReference>
<dbReference type="CDD" id="cd05242">
    <property type="entry name" value="SDR_a8"/>
    <property type="match status" value="1"/>
</dbReference>
<evidence type="ECO:0000256" key="1">
    <source>
        <dbReference type="ARBA" id="ARBA00009353"/>
    </source>
</evidence>
<dbReference type="SUPFAM" id="SSF51735">
    <property type="entry name" value="NAD(P)-binding Rossmann-fold domains"/>
    <property type="match status" value="1"/>
</dbReference>
<evidence type="ECO:0000259" key="3">
    <source>
        <dbReference type="Pfam" id="PF08338"/>
    </source>
</evidence>
<dbReference type="PANTHER" id="PTHR11092">
    <property type="entry name" value="SUGAR NUCLEOTIDE EPIMERASE RELATED"/>
    <property type="match status" value="1"/>
</dbReference>
<keyword evidence="5" id="KW-1185">Reference proteome</keyword>
<proteinExistence type="inferred from homology"/>